<name>A0ABX2XIW1_9FLAO</name>
<keyword evidence="1" id="KW-1133">Transmembrane helix</keyword>
<dbReference type="Proteomes" id="UP000093343">
    <property type="component" value="Unassembled WGS sequence"/>
</dbReference>
<sequence>MKKLITPINIAIFFWGLMLIAISQLYPDYTRYYLYLSIAVIVPVSIVNLVKEKKEDKLNNTENFKFSIYRMLFMVVILCVFFFITKQNHI</sequence>
<accession>A0ABX2XIW1</accession>
<reference evidence="3" key="1">
    <citation type="submission" date="2016-03" db="EMBL/GenBank/DDBJ databases">
        <title>Draft genome sequence of Paenibacillus glacialis DSM 22343.</title>
        <authorList>
            <person name="Shin S.-K."/>
            <person name="Yi H."/>
        </authorList>
    </citation>
    <scope>NUCLEOTIDE SEQUENCE [LARGE SCALE GENOMIC DNA]</scope>
    <source>
        <strain evidence="3">CCUG 60099</strain>
    </source>
</reference>
<keyword evidence="1" id="KW-0812">Transmembrane</keyword>
<evidence type="ECO:0000313" key="2">
    <source>
        <dbReference type="EMBL" id="OCB73795.1"/>
    </source>
</evidence>
<protein>
    <submittedName>
        <fullName evidence="2">Uncharacterized protein</fullName>
    </submittedName>
</protein>
<proteinExistence type="predicted"/>
<feature type="transmembrane region" description="Helical" evidence="1">
    <location>
        <begin position="7"/>
        <end position="26"/>
    </location>
</feature>
<keyword evidence="3" id="KW-1185">Reference proteome</keyword>
<feature type="transmembrane region" description="Helical" evidence="1">
    <location>
        <begin position="32"/>
        <end position="50"/>
    </location>
</feature>
<organism evidence="2 3">
    <name type="scientific">Flavobacterium piscis</name>
    <dbReference type="NCBI Taxonomy" id="1114874"/>
    <lineage>
        <taxon>Bacteria</taxon>
        <taxon>Pseudomonadati</taxon>
        <taxon>Bacteroidota</taxon>
        <taxon>Flavobacteriia</taxon>
        <taxon>Flavobacteriales</taxon>
        <taxon>Flavobacteriaceae</taxon>
        <taxon>Flavobacterium</taxon>
    </lineage>
</organism>
<comment type="caution">
    <text evidence="2">The sequence shown here is derived from an EMBL/GenBank/DDBJ whole genome shotgun (WGS) entry which is preliminary data.</text>
</comment>
<gene>
    <name evidence="2" type="ORF">FLP_14065</name>
</gene>
<evidence type="ECO:0000313" key="3">
    <source>
        <dbReference type="Proteomes" id="UP000093343"/>
    </source>
</evidence>
<evidence type="ECO:0000256" key="1">
    <source>
        <dbReference type="SAM" id="Phobius"/>
    </source>
</evidence>
<feature type="transmembrane region" description="Helical" evidence="1">
    <location>
        <begin position="66"/>
        <end position="84"/>
    </location>
</feature>
<keyword evidence="1" id="KW-0472">Membrane</keyword>
<dbReference type="EMBL" id="LVEN01000027">
    <property type="protein sequence ID" value="OCB73795.1"/>
    <property type="molecule type" value="Genomic_DNA"/>
</dbReference>
<dbReference type="RefSeq" id="WP_065450108.1">
    <property type="nucleotide sequence ID" value="NZ_LVEN01000027.1"/>
</dbReference>